<feature type="transmembrane region" description="Helical" evidence="1">
    <location>
        <begin position="173"/>
        <end position="191"/>
    </location>
</feature>
<dbReference type="RefSeq" id="WP_015908674.1">
    <property type="nucleotide sequence ID" value="NZ_FUZJ01000001.1"/>
</dbReference>
<evidence type="ECO:0008006" key="4">
    <source>
        <dbReference type="Google" id="ProtNLM"/>
    </source>
</evidence>
<gene>
    <name evidence="2" type="ORF">SAMN05216240_0694</name>
</gene>
<feature type="transmembrane region" description="Helical" evidence="1">
    <location>
        <begin position="140"/>
        <end position="164"/>
    </location>
</feature>
<dbReference type="GeneID" id="31773701"/>
<sequence>MITKFIKYQYRSGILFYILFTFSATLIGVWAYYSENVKVQPEEMPKIAVLWLLWIISLMSAIVYHLVRWNKIFRSSERFLLLSSWKFKPEVLLFGEILHLILDLFLFSIWFNLLGAIVMTPKRYISLLTLVIKKVDVVDFYLIVISIVFFSAVYFWYLTGIVYWNTLKNFSQWGSYMSLVFILLAYFHINLSEFIARTNLSDSIKLTCMLLTNFLIFAALIIFNLKMLKKGLDT</sequence>
<evidence type="ECO:0000256" key="1">
    <source>
        <dbReference type="SAM" id="Phobius"/>
    </source>
</evidence>
<feature type="transmembrane region" description="Helical" evidence="1">
    <location>
        <begin position="12"/>
        <end position="33"/>
    </location>
</feature>
<feature type="transmembrane region" description="Helical" evidence="1">
    <location>
        <begin position="91"/>
        <end position="120"/>
    </location>
</feature>
<protein>
    <recommendedName>
        <fullName evidence="4">ABC transporter permease</fullName>
    </recommendedName>
</protein>
<organism evidence="2 3">
    <name type="scientific">Caldicellulosiruptor bescii</name>
    <name type="common">Anaerocellum thermophilum</name>
    <dbReference type="NCBI Taxonomy" id="31899"/>
    <lineage>
        <taxon>Bacteria</taxon>
        <taxon>Bacillati</taxon>
        <taxon>Bacillota</taxon>
        <taxon>Bacillota incertae sedis</taxon>
        <taxon>Caldicellulosiruptorales</taxon>
        <taxon>Caldicellulosiruptoraceae</taxon>
        <taxon>Caldicellulosiruptor</taxon>
    </lineage>
</organism>
<comment type="caution">
    <text evidence="2">The sequence shown here is derived from an EMBL/GenBank/DDBJ whole genome shotgun (WGS) entry which is preliminary data.</text>
</comment>
<keyword evidence="1" id="KW-0812">Transmembrane</keyword>
<accession>A0ABY1S6P1</accession>
<proteinExistence type="predicted"/>
<keyword evidence="1" id="KW-1133">Transmembrane helix</keyword>
<keyword evidence="1" id="KW-0472">Membrane</keyword>
<reference evidence="2 3" key="1">
    <citation type="submission" date="2017-05" db="EMBL/GenBank/DDBJ databases">
        <authorList>
            <person name="Varghese N."/>
            <person name="Submissions S."/>
        </authorList>
    </citation>
    <scope>NUCLEOTIDE SEQUENCE [LARGE SCALE GENOMIC DNA]</scope>
    <source>
        <strain evidence="2 3">MACB1020</strain>
    </source>
</reference>
<name>A0ABY1S6P1_CALBS</name>
<feature type="transmembrane region" description="Helical" evidence="1">
    <location>
        <begin position="48"/>
        <end position="70"/>
    </location>
</feature>
<dbReference type="Proteomes" id="UP000196803">
    <property type="component" value="Unassembled WGS sequence"/>
</dbReference>
<evidence type="ECO:0000313" key="3">
    <source>
        <dbReference type="Proteomes" id="UP000196803"/>
    </source>
</evidence>
<feature type="transmembrane region" description="Helical" evidence="1">
    <location>
        <begin position="203"/>
        <end position="225"/>
    </location>
</feature>
<dbReference type="EMBL" id="FXXC01000001">
    <property type="protein sequence ID" value="SMR91871.1"/>
    <property type="molecule type" value="Genomic_DNA"/>
</dbReference>
<evidence type="ECO:0000313" key="2">
    <source>
        <dbReference type="EMBL" id="SMR91871.1"/>
    </source>
</evidence>
<keyword evidence="3" id="KW-1185">Reference proteome</keyword>